<sequence>YQDCKPSQSSGDQGKVELWVDMFPDDDNFPPSVNITPRQPVKYELRVIVWNTQDVVLQEHDFLTGHRISDIFVKGSHPADGSLRRNRRKTRTCTNRSLTGEGNFNYRFVFPFSFLSTEGKIEYLKKDSTFARDKTRYKLPCQLTLQAWDNDLISKDDYLGSLVLNLLRLPRGAKSPKHCTLDVMAPDAPTFNLFKIKRTKGWWPFEGVDEKTGERTLAVRVTGGSSP</sequence>
<evidence type="ECO:0000313" key="7">
    <source>
        <dbReference type="EMBL" id="CAG2067097.1"/>
    </source>
</evidence>
<protein>
    <recommendedName>
        <fullName evidence="6">C2 domain-containing protein</fullName>
    </recommendedName>
</protein>
<keyword evidence="5" id="KW-0472">Membrane</keyword>
<feature type="domain" description="C2" evidence="6">
    <location>
        <begin position="25"/>
        <end position="181"/>
    </location>
</feature>
<keyword evidence="4" id="KW-1133">Transmembrane helix</keyword>
<dbReference type="CDD" id="cd08374">
    <property type="entry name" value="C2F_Ferlin"/>
    <property type="match status" value="1"/>
</dbReference>
<keyword evidence="8" id="KW-1185">Reference proteome</keyword>
<evidence type="ECO:0000259" key="6">
    <source>
        <dbReference type="PROSITE" id="PS50004"/>
    </source>
</evidence>
<dbReference type="SUPFAM" id="SSF49562">
    <property type="entry name" value="C2 domain (Calcium/lipid-binding domain, CaLB)"/>
    <property type="match status" value="1"/>
</dbReference>
<keyword evidence="3" id="KW-0677">Repeat</keyword>
<keyword evidence="2" id="KW-0812">Transmembrane</keyword>
<comment type="caution">
    <text evidence="7">The sequence shown here is derived from an EMBL/GenBank/DDBJ whole genome shotgun (WGS) entry which is preliminary data.</text>
</comment>
<dbReference type="PANTHER" id="PTHR12546">
    <property type="entry name" value="FER-1-LIKE"/>
    <property type="match status" value="1"/>
</dbReference>
<evidence type="ECO:0000256" key="5">
    <source>
        <dbReference type="ARBA" id="ARBA00023136"/>
    </source>
</evidence>
<dbReference type="InterPro" id="IPR035892">
    <property type="entry name" value="C2_domain_sf"/>
</dbReference>
<dbReference type="Proteomes" id="UP001153148">
    <property type="component" value="Unassembled WGS sequence"/>
</dbReference>
<dbReference type="PROSITE" id="PS50004">
    <property type="entry name" value="C2"/>
    <property type="match status" value="1"/>
</dbReference>
<comment type="subcellular location">
    <subcellularLocation>
        <location evidence="1">Membrane</location>
        <topology evidence="1">Single-pass membrane protein</topology>
    </subcellularLocation>
</comment>
<feature type="non-terminal residue" evidence="7">
    <location>
        <position position="1"/>
    </location>
</feature>
<evidence type="ECO:0000256" key="4">
    <source>
        <dbReference type="ARBA" id="ARBA00022989"/>
    </source>
</evidence>
<dbReference type="InterPro" id="IPR000008">
    <property type="entry name" value="C2_dom"/>
</dbReference>
<dbReference type="InterPro" id="IPR037721">
    <property type="entry name" value="Ferlin"/>
</dbReference>
<reference evidence="7" key="1">
    <citation type="submission" date="2021-03" db="EMBL/GenBank/DDBJ databases">
        <authorList>
            <person name="Tran Van P."/>
        </authorList>
    </citation>
    <scope>NUCLEOTIDE SEQUENCE</scope>
</reference>
<accession>A0ABN7PJ14</accession>
<organism evidence="7 8">
    <name type="scientific">Timema podura</name>
    <name type="common">Walking stick</name>
    <dbReference type="NCBI Taxonomy" id="61482"/>
    <lineage>
        <taxon>Eukaryota</taxon>
        <taxon>Metazoa</taxon>
        <taxon>Ecdysozoa</taxon>
        <taxon>Arthropoda</taxon>
        <taxon>Hexapoda</taxon>
        <taxon>Insecta</taxon>
        <taxon>Pterygota</taxon>
        <taxon>Neoptera</taxon>
        <taxon>Polyneoptera</taxon>
        <taxon>Phasmatodea</taxon>
        <taxon>Timematodea</taxon>
        <taxon>Timematoidea</taxon>
        <taxon>Timematidae</taxon>
        <taxon>Timema</taxon>
    </lineage>
</organism>
<gene>
    <name evidence="7" type="ORF">TPAB3V08_LOCUS14040</name>
</gene>
<dbReference type="PANTHER" id="PTHR12546:SF60">
    <property type="entry name" value="MISFIRE, ISOFORM F"/>
    <property type="match status" value="1"/>
</dbReference>
<evidence type="ECO:0000256" key="1">
    <source>
        <dbReference type="ARBA" id="ARBA00004167"/>
    </source>
</evidence>
<evidence type="ECO:0000313" key="8">
    <source>
        <dbReference type="Proteomes" id="UP001153148"/>
    </source>
</evidence>
<dbReference type="EMBL" id="CAJPIN010063361">
    <property type="protein sequence ID" value="CAG2067097.1"/>
    <property type="molecule type" value="Genomic_DNA"/>
</dbReference>
<dbReference type="InterPro" id="IPR037725">
    <property type="entry name" value="C2F_Ferlin"/>
</dbReference>
<name>A0ABN7PJ14_TIMPD</name>
<evidence type="ECO:0000256" key="2">
    <source>
        <dbReference type="ARBA" id="ARBA00022692"/>
    </source>
</evidence>
<evidence type="ECO:0000256" key="3">
    <source>
        <dbReference type="ARBA" id="ARBA00022737"/>
    </source>
</evidence>
<dbReference type="Gene3D" id="2.60.40.150">
    <property type="entry name" value="C2 domain"/>
    <property type="match status" value="1"/>
</dbReference>
<proteinExistence type="predicted"/>